<keyword evidence="1 13" id="KW-0820">tRNA-binding</keyword>
<protein>
    <recommendedName>
        <fullName evidence="10">tRNA (guanine(26)-N(2))-dimethyltransferase</fullName>
        <ecNumber evidence="10">2.1.1.216</ecNumber>
    </recommendedName>
</protein>
<dbReference type="NCBIfam" id="TIGR00308">
    <property type="entry name" value="TRM1"/>
    <property type="match status" value="1"/>
</dbReference>
<evidence type="ECO:0000256" key="1">
    <source>
        <dbReference type="ARBA" id="ARBA00022555"/>
    </source>
</evidence>
<evidence type="ECO:0000256" key="4">
    <source>
        <dbReference type="ARBA" id="ARBA00022691"/>
    </source>
</evidence>
<comment type="catalytic activity">
    <reaction evidence="11">
        <text>guanosine(26) in tRNA + 2 S-adenosyl-L-methionine = N(2)-dimethylguanosine(26) in tRNA + 2 S-adenosyl-L-homocysteine + 2 H(+)</text>
        <dbReference type="Rhea" id="RHEA:43140"/>
        <dbReference type="Rhea" id="RHEA-COMP:10359"/>
        <dbReference type="Rhea" id="RHEA-COMP:10360"/>
        <dbReference type="ChEBI" id="CHEBI:15378"/>
        <dbReference type="ChEBI" id="CHEBI:57856"/>
        <dbReference type="ChEBI" id="CHEBI:59789"/>
        <dbReference type="ChEBI" id="CHEBI:74269"/>
        <dbReference type="ChEBI" id="CHEBI:74513"/>
        <dbReference type="EC" id="2.1.1.216"/>
    </reaction>
</comment>
<dbReference type="GO" id="GO:0008270">
    <property type="term" value="F:zinc ion binding"/>
    <property type="evidence" value="ECO:0007669"/>
    <property type="project" value="UniProtKB-KW"/>
</dbReference>
<dbReference type="Gene3D" id="4.10.1000.10">
    <property type="entry name" value="Zinc finger, CCCH-type"/>
    <property type="match status" value="1"/>
</dbReference>
<dbReference type="PROSITE" id="PS51626">
    <property type="entry name" value="SAM_MT_TRM1"/>
    <property type="match status" value="1"/>
</dbReference>
<dbReference type="GO" id="GO:0000049">
    <property type="term" value="F:tRNA binding"/>
    <property type="evidence" value="ECO:0007669"/>
    <property type="project" value="UniProtKB-UniRule"/>
</dbReference>
<dbReference type="InterPro" id="IPR029063">
    <property type="entry name" value="SAM-dependent_MTases_sf"/>
</dbReference>
<evidence type="ECO:0000256" key="8">
    <source>
        <dbReference type="ARBA" id="ARBA00022833"/>
    </source>
</evidence>
<keyword evidence="8 12" id="KW-0862">Zinc</keyword>
<evidence type="ECO:0000256" key="7">
    <source>
        <dbReference type="ARBA" id="ARBA00022771"/>
    </source>
</evidence>
<comment type="similarity">
    <text evidence="13">Belongs to the class I-like SAM-binding methyltransferase superfamily. Trm1 family.</text>
</comment>
<evidence type="ECO:0000313" key="16">
    <source>
        <dbReference type="EMBL" id="CAC5400842.1"/>
    </source>
</evidence>
<dbReference type="EC" id="2.1.1.216" evidence="10"/>
<evidence type="ECO:0000256" key="10">
    <source>
        <dbReference type="ARBA" id="ARBA00039099"/>
    </source>
</evidence>
<evidence type="ECO:0000256" key="9">
    <source>
        <dbReference type="ARBA" id="ARBA00022884"/>
    </source>
</evidence>
<dbReference type="SUPFAM" id="SSF90229">
    <property type="entry name" value="CCCH zinc finger"/>
    <property type="match status" value="1"/>
</dbReference>
<evidence type="ECO:0000256" key="5">
    <source>
        <dbReference type="ARBA" id="ARBA00022694"/>
    </source>
</evidence>
<evidence type="ECO:0000256" key="6">
    <source>
        <dbReference type="ARBA" id="ARBA00022723"/>
    </source>
</evidence>
<dbReference type="PANTHER" id="PTHR10631:SF3">
    <property type="entry name" value="TRNA (GUANINE(26)-N(2))-DIMETHYLTRANSFERASE"/>
    <property type="match status" value="1"/>
</dbReference>
<keyword evidence="2 13" id="KW-0489">Methyltransferase</keyword>
<keyword evidence="7 12" id="KW-0863">Zinc-finger</keyword>
<dbReference type="PANTHER" id="PTHR10631">
    <property type="entry name" value="N 2 ,N 2 -DIMETHYLGUANOSINE TRNA METHYLTRANSFERASE"/>
    <property type="match status" value="1"/>
</dbReference>
<dbReference type="OrthoDB" id="6349953at2759"/>
<evidence type="ECO:0000313" key="17">
    <source>
        <dbReference type="Proteomes" id="UP000507470"/>
    </source>
</evidence>
<dbReference type="Pfam" id="PF18345">
    <property type="entry name" value="zf_CCCH_4"/>
    <property type="match status" value="1"/>
</dbReference>
<keyword evidence="3 13" id="KW-0808">Transferase</keyword>
<dbReference type="SUPFAM" id="SSF53335">
    <property type="entry name" value="S-adenosyl-L-methionine-dependent methyltransferases"/>
    <property type="match status" value="1"/>
</dbReference>
<proteinExistence type="inferred from homology"/>
<dbReference type="PROSITE" id="PS50103">
    <property type="entry name" value="ZF_C3H1"/>
    <property type="match status" value="1"/>
</dbReference>
<feature type="compositionally biased region" description="Basic and acidic residues" evidence="14">
    <location>
        <begin position="626"/>
        <end position="643"/>
    </location>
</feature>
<keyword evidence="17" id="KW-1185">Reference proteome</keyword>
<evidence type="ECO:0000256" key="3">
    <source>
        <dbReference type="ARBA" id="ARBA00022679"/>
    </source>
</evidence>
<evidence type="ECO:0000259" key="15">
    <source>
        <dbReference type="PROSITE" id="PS50103"/>
    </source>
</evidence>
<organism evidence="16 17">
    <name type="scientific">Mytilus coruscus</name>
    <name type="common">Sea mussel</name>
    <dbReference type="NCBI Taxonomy" id="42192"/>
    <lineage>
        <taxon>Eukaryota</taxon>
        <taxon>Metazoa</taxon>
        <taxon>Spiralia</taxon>
        <taxon>Lophotrochozoa</taxon>
        <taxon>Mollusca</taxon>
        <taxon>Bivalvia</taxon>
        <taxon>Autobranchia</taxon>
        <taxon>Pteriomorphia</taxon>
        <taxon>Mytilida</taxon>
        <taxon>Mytiloidea</taxon>
        <taxon>Mytilidae</taxon>
        <taxon>Mytilinae</taxon>
        <taxon>Mytilus</taxon>
    </lineage>
</organism>
<dbReference type="SMART" id="SM00356">
    <property type="entry name" value="ZnF_C3H1"/>
    <property type="match status" value="1"/>
</dbReference>
<dbReference type="Pfam" id="PF02005">
    <property type="entry name" value="TRM"/>
    <property type="match status" value="1"/>
</dbReference>
<dbReference type="EMBL" id="CACVKT020006320">
    <property type="protein sequence ID" value="CAC5400842.1"/>
    <property type="molecule type" value="Genomic_DNA"/>
</dbReference>
<dbReference type="InterPro" id="IPR042296">
    <property type="entry name" value="tRNA_met_Trm1_C"/>
</dbReference>
<dbReference type="InterPro" id="IPR000571">
    <property type="entry name" value="Znf_CCCH"/>
</dbReference>
<feature type="compositionally biased region" description="Polar residues" evidence="14">
    <location>
        <begin position="652"/>
        <end position="674"/>
    </location>
</feature>
<dbReference type="InterPro" id="IPR036855">
    <property type="entry name" value="Znf_CCCH_sf"/>
</dbReference>
<evidence type="ECO:0000256" key="12">
    <source>
        <dbReference type="PROSITE-ProRule" id="PRU00723"/>
    </source>
</evidence>
<evidence type="ECO:0000256" key="14">
    <source>
        <dbReference type="SAM" id="MobiDB-lite"/>
    </source>
</evidence>
<dbReference type="GO" id="GO:0005634">
    <property type="term" value="C:nucleus"/>
    <property type="evidence" value="ECO:0007669"/>
    <property type="project" value="TreeGrafter"/>
</dbReference>
<keyword evidence="9 13" id="KW-0694">RNA-binding</keyword>
<evidence type="ECO:0000256" key="11">
    <source>
        <dbReference type="ARBA" id="ARBA00051897"/>
    </source>
</evidence>
<feature type="domain" description="C3H1-type" evidence="15">
    <location>
        <begin position="680"/>
        <end position="708"/>
    </location>
</feature>
<evidence type="ECO:0000256" key="2">
    <source>
        <dbReference type="ARBA" id="ARBA00022603"/>
    </source>
</evidence>
<sequence length="719" mass="81451">MFPHASGCCMNISNFSPILNFAFKTNDLSLMEYTRYDQDVWIMFMCTTVKPGGTETMELNSVQEGKAEVLMECNTVKEGKAEVLFPKNVFYNPVQEFNRDLSVAVISQFAKDRLTDSTDGKKSKQSKVKQESDCMEVDQKDEIKDNIDIVNDEKEDTTSTDKVKDEKELELEPGKKYDNGIKILEGLSASGLRSVRFGLEIPGVNSIIANDFDENAVSFINKNIEKNNLQELVSSSCDDAAMVMYRNRNPKDHFDVIDLDPYGSPSKFLDATVQAVKDGGLLCITCTDAAVLCGNAGETCYSKYGAMSLRTTSCHEIGLRIILQCIESHANRYSRYIVPLISLSIDFYFRVFVRVHTGQGKVKRSASKMAMVYSCNECRSFSLQRIGAMIPTKGNNFKYSPATGPPVTDKCEHCGSKHHIGGPIWADPICDIDFIDSVINRVNDNKDSLKTSERIVGMLTLQKEELQEVPLYFKLDSLFGFVHAETMPLIQFRSALLNAGYKVSLSHAMKNSIKTDAPHNVLWDIIRAWVKDHPVKPVRLEDTAIKTLLEKECTTKVSFEEHPEANPQSRKDKLLRYQANPEPHWGPKAKATRTMSNELQEERKRKLQGKKGKQKDQIEEEEENDTKESDGNNEEVKKRKLCESELTDQDQENIACQNEETASPKSKKQASWMTAKNPEERRKDPCRHFIKRGICNYGDKCRFLHCIPSHQSPEGYPRY</sequence>
<dbReference type="InterPro" id="IPR002905">
    <property type="entry name" value="Trm1"/>
</dbReference>
<keyword evidence="5 13" id="KW-0819">tRNA processing</keyword>
<dbReference type="AlphaFoldDB" id="A0A6J8D0R5"/>
<feature type="region of interest" description="Disordered" evidence="14">
    <location>
        <begin position="579"/>
        <end position="682"/>
    </location>
</feature>
<feature type="zinc finger region" description="C3H1-type" evidence="12">
    <location>
        <begin position="680"/>
        <end position="708"/>
    </location>
</feature>
<keyword evidence="4 13" id="KW-0949">S-adenosyl-L-methionine</keyword>
<keyword evidence="6 12" id="KW-0479">Metal-binding</keyword>
<dbReference type="FunFam" id="3.30.56.70:FF:000001">
    <property type="entry name" value="tRNA (guanine(26)-N(2))-dimethyltransferase"/>
    <property type="match status" value="1"/>
</dbReference>
<accession>A0A6J8D0R5</accession>
<dbReference type="Proteomes" id="UP000507470">
    <property type="component" value="Unassembled WGS sequence"/>
</dbReference>
<gene>
    <name evidence="16" type="ORF">MCOR_34992</name>
</gene>
<dbReference type="GO" id="GO:0160104">
    <property type="term" value="F:tRNA (guanine(26)-N2)-dimethyltransferase activity"/>
    <property type="evidence" value="ECO:0007669"/>
    <property type="project" value="UniProtKB-EC"/>
</dbReference>
<dbReference type="GO" id="GO:0002940">
    <property type="term" value="P:tRNA N2-guanine methylation"/>
    <property type="evidence" value="ECO:0007669"/>
    <property type="project" value="TreeGrafter"/>
</dbReference>
<reference evidence="16 17" key="1">
    <citation type="submission" date="2020-06" db="EMBL/GenBank/DDBJ databases">
        <authorList>
            <person name="Li R."/>
            <person name="Bekaert M."/>
        </authorList>
    </citation>
    <scope>NUCLEOTIDE SEQUENCE [LARGE SCALE GENOMIC DNA]</scope>
    <source>
        <strain evidence="17">wild</strain>
    </source>
</reference>
<feature type="region of interest" description="Disordered" evidence="14">
    <location>
        <begin position="116"/>
        <end position="137"/>
    </location>
</feature>
<dbReference type="Gene3D" id="3.30.56.70">
    <property type="entry name" value="N2,N2-dimethylguanosine tRNA methyltransferase, C-terminal domain"/>
    <property type="match status" value="1"/>
</dbReference>
<evidence type="ECO:0000256" key="13">
    <source>
        <dbReference type="PROSITE-ProRule" id="PRU00958"/>
    </source>
</evidence>
<dbReference type="Gene3D" id="3.40.50.150">
    <property type="entry name" value="Vaccinia Virus protein VP39"/>
    <property type="match status" value="1"/>
</dbReference>
<name>A0A6J8D0R5_MYTCO</name>